<dbReference type="Proteomes" id="UP000886520">
    <property type="component" value="Chromosome 23"/>
</dbReference>
<gene>
    <name evidence="2" type="ORF">GOP47_0024238</name>
</gene>
<dbReference type="EMBL" id="JABFUD020000023">
    <property type="protein sequence ID" value="KAI5061733.1"/>
    <property type="molecule type" value="Genomic_DNA"/>
</dbReference>
<evidence type="ECO:0000313" key="2">
    <source>
        <dbReference type="EMBL" id="KAI5061733.1"/>
    </source>
</evidence>
<protein>
    <submittedName>
        <fullName evidence="2">Uncharacterized protein</fullName>
    </submittedName>
</protein>
<feature type="compositionally biased region" description="Basic residues" evidence="1">
    <location>
        <begin position="291"/>
        <end position="301"/>
    </location>
</feature>
<evidence type="ECO:0000313" key="3">
    <source>
        <dbReference type="Proteomes" id="UP000886520"/>
    </source>
</evidence>
<accession>A0A9D4Z438</accession>
<comment type="caution">
    <text evidence="2">The sequence shown here is derived from an EMBL/GenBank/DDBJ whole genome shotgun (WGS) entry which is preliminary data.</text>
</comment>
<feature type="region of interest" description="Disordered" evidence="1">
    <location>
        <begin position="281"/>
        <end position="319"/>
    </location>
</feature>
<sequence length="516" mass="56316">MSNLGLHNRINLVRADARLKRTRSWTVCEGLANLQQEAASGGLIRSAGAAREKMAAPAANAGGKPPNNMHNNNKKSSSGRPLPTVPLPPKRRINRHGQQQRYYGRMASNVTDYLKKVVPSHALHPSLLYRPTPSYHRKASSISDYIERPPPQNRRPYTAPDVYFGRRASNVTDHLRYIPPAHLGLHANAKSLPYFGRLATSVTDPSKYERAGDGVDLITAHYSCSRPSSARLPIPPQHVSKDVLFSALSARGDHTHATGRRSTHIGSLLKHQFAHLLGADDYPSAAGTHRPANKHTNKPAAKRPDTAPSAAITKQGNPSAQLQYTRHASSPAEQKQYHLMVASSPRARDRTSKLSKHVSNVNAAQVEPSPRSRRAAKGVNTEEASTCDRSNYAEEVGSRSSNMQVEEAEGDIGGSRSAMEGEGGAGSEGQLAEEMDMEGERAGAAGNEEGRGQSAMCDDGSSEATEELGPEKMEFVSKWVQEERPPQNWRSPQQPLNKVVDHSRRATSVTKYNIWT</sequence>
<organism evidence="2 3">
    <name type="scientific">Adiantum capillus-veneris</name>
    <name type="common">Maidenhair fern</name>
    <dbReference type="NCBI Taxonomy" id="13818"/>
    <lineage>
        <taxon>Eukaryota</taxon>
        <taxon>Viridiplantae</taxon>
        <taxon>Streptophyta</taxon>
        <taxon>Embryophyta</taxon>
        <taxon>Tracheophyta</taxon>
        <taxon>Polypodiopsida</taxon>
        <taxon>Polypodiidae</taxon>
        <taxon>Polypodiales</taxon>
        <taxon>Pteridineae</taxon>
        <taxon>Pteridaceae</taxon>
        <taxon>Vittarioideae</taxon>
        <taxon>Adiantum</taxon>
    </lineage>
</organism>
<dbReference type="AlphaFoldDB" id="A0A9D4Z438"/>
<reference evidence="2" key="1">
    <citation type="submission" date="2021-01" db="EMBL/GenBank/DDBJ databases">
        <title>Adiantum capillus-veneris genome.</title>
        <authorList>
            <person name="Fang Y."/>
            <person name="Liao Q."/>
        </authorList>
    </citation>
    <scope>NUCLEOTIDE SEQUENCE</scope>
    <source>
        <strain evidence="2">H3</strain>
        <tissue evidence="2">Leaf</tissue>
    </source>
</reference>
<feature type="region of interest" description="Disordered" evidence="1">
    <location>
        <begin position="54"/>
        <end position="98"/>
    </location>
</feature>
<evidence type="ECO:0000256" key="1">
    <source>
        <dbReference type="SAM" id="MobiDB-lite"/>
    </source>
</evidence>
<feature type="region of interest" description="Disordered" evidence="1">
    <location>
        <begin position="343"/>
        <end position="504"/>
    </location>
</feature>
<name>A0A9D4Z438_ADICA</name>
<proteinExistence type="predicted"/>
<feature type="compositionally biased region" description="Basic and acidic residues" evidence="1">
    <location>
        <begin position="469"/>
        <end position="485"/>
    </location>
</feature>
<keyword evidence="3" id="KW-1185">Reference proteome</keyword>
<dbReference type="OrthoDB" id="1931780at2759"/>
<feature type="compositionally biased region" description="Low complexity" evidence="1">
    <location>
        <begin position="55"/>
        <end position="79"/>
    </location>
</feature>